<protein>
    <submittedName>
        <fullName evidence="2">Uncharacterized protein</fullName>
    </submittedName>
</protein>
<keyword evidence="3" id="KW-1185">Reference proteome</keyword>
<dbReference type="AlphaFoldDB" id="A0A5J9WA97"/>
<sequence length="101" mass="10828">MNSKTSDCPPGGFLSYLQHGLTSFPALWPPAPSLSSGSQHDAASAPSGSQHAAPQIVVDDVQDARKAKKLPYTEDEDKHLLSAWLNNSNDPINGNCKKNEK</sequence>
<accession>A0A5J9WA97</accession>
<evidence type="ECO:0000313" key="3">
    <source>
        <dbReference type="Proteomes" id="UP000324897"/>
    </source>
</evidence>
<dbReference type="Gramene" id="TVU44903">
    <property type="protein sequence ID" value="TVU44903"/>
    <property type="gene ID" value="EJB05_04366"/>
</dbReference>
<dbReference type="Proteomes" id="UP000324897">
    <property type="component" value="Chromosome 5"/>
</dbReference>
<name>A0A5J9WA97_9POAL</name>
<reference evidence="2 3" key="1">
    <citation type="journal article" date="2019" name="Sci. Rep.">
        <title>A high-quality genome of Eragrostis curvula grass provides insights into Poaceae evolution and supports new strategies to enhance forage quality.</title>
        <authorList>
            <person name="Carballo J."/>
            <person name="Santos B.A.C.M."/>
            <person name="Zappacosta D."/>
            <person name="Garbus I."/>
            <person name="Selva J.P."/>
            <person name="Gallo C.A."/>
            <person name="Diaz A."/>
            <person name="Albertini E."/>
            <person name="Caccamo M."/>
            <person name="Echenique V."/>
        </authorList>
    </citation>
    <scope>NUCLEOTIDE SEQUENCE [LARGE SCALE GENOMIC DNA]</scope>
    <source>
        <strain evidence="3">cv. Victoria</strain>
        <tissue evidence="2">Leaf</tissue>
    </source>
</reference>
<evidence type="ECO:0000313" key="2">
    <source>
        <dbReference type="EMBL" id="TVU44903.1"/>
    </source>
</evidence>
<organism evidence="2 3">
    <name type="scientific">Eragrostis curvula</name>
    <name type="common">weeping love grass</name>
    <dbReference type="NCBI Taxonomy" id="38414"/>
    <lineage>
        <taxon>Eukaryota</taxon>
        <taxon>Viridiplantae</taxon>
        <taxon>Streptophyta</taxon>
        <taxon>Embryophyta</taxon>
        <taxon>Tracheophyta</taxon>
        <taxon>Spermatophyta</taxon>
        <taxon>Magnoliopsida</taxon>
        <taxon>Liliopsida</taxon>
        <taxon>Poales</taxon>
        <taxon>Poaceae</taxon>
        <taxon>PACMAD clade</taxon>
        <taxon>Chloridoideae</taxon>
        <taxon>Eragrostideae</taxon>
        <taxon>Eragrostidinae</taxon>
        <taxon>Eragrostis</taxon>
    </lineage>
</organism>
<comment type="caution">
    <text evidence="2">The sequence shown here is derived from an EMBL/GenBank/DDBJ whole genome shotgun (WGS) entry which is preliminary data.</text>
</comment>
<feature type="region of interest" description="Disordered" evidence="1">
    <location>
        <begin position="27"/>
        <end position="56"/>
    </location>
</feature>
<dbReference type="OrthoDB" id="684302at2759"/>
<dbReference type="EMBL" id="RWGY01000004">
    <property type="protein sequence ID" value="TVU44903.1"/>
    <property type="molecule type" value="Genomic_DNA"/>
</dbReference>
<dbReference type="PANTHER" id="PTHR45224">
    <property type="entry name" value="OS01G0527900 PROTEIN-RELATED"/>
    <property type="match status" value="1"/>
</dbReference>
<evidence type="ECO:0000256" key="1">
    <source>
        <dbReference type="SAM" id="MobiDB-lite"/>
    </source>
</evidence>
<proteinExistence type="predicted"/>
<feature type="compositionally biased region" description="Polar residues" evidence="1">
    <location>
        <begin position="37"/>
        <end position="52"/>
    </location>
</feature>
<gene>
    <name evidence="2" type="ORF">EJB05_04366</name>
</gene>